<evidence type="ECO:0000313" key="3">
    <source>
        <dbReference type="Proteomes" id="UP001590951"/>
    </source>
</evidence>
<dbReference type="Proteomes" id="UP001590951">
    <property type="component" value="Unassembled WGS sequence"/>
</dbReference>
<proteinExistence type="predicted"/>
<protein>
    <submittedName>
        <fullName evidence="2">Uncharacterized protein</fullName>
    </submittedName>
</protein>
<keyword evidence="1" id="KW-0732">Signal</keyword>
<accession>A0ABR4BG32</accession>
<name>A0ABR4BG32_9LECA</name>
<keyword evidence="3" id="KW-1185">Reference proteome</keyword>
<evidence type="ECO:0000256" key="1">
    <source>
        <dbReference type="SAM" id="SignalP"/>
    </source>
</evidence>
<feature type="chain" id="PRO_5045477769" evidence="1">
    <location>
        <begin position="22"/>
        <end position="218"/>
    </location>
</feature>
<gene>
    <name evidence="2" type="ORF">ABVK25_003190</name>
</gene>
<comment type="caution">
    <text evidence="2">The sequence shown here is derived from an EMBL/GenBank/DDBJ whole genome shotgun (WGS) entry which is preliminary data.</text>
</comment>
<sequence length="218" mass="23253">MHASLNSLVAISLHLLSATSAVIQSALPSIPQPQDLSLISTSNTSITIPEDPIATELPTSLKCFDPGTERVQPVDADHCRIAIELILHEPTGVMTKQLFGHEQKPPNPDIYEVPSAWRVNRCLILLTSGDESAVDEFRLVDVVERAELILRDCVAFSKKRWGGVATLGLKTFFVTVEGPPDFAGDAGGNRTIPVLSASTNGSGVDVDSSLASRQVSAA</sequence>
<evidence type="ECO:0000313" key="2">
    <source>
        <dbReference type="EMBL" id="KAL2056795.1"/>
    </source>
</evidence>
<feature type="signal peptide" evidence="1">
    <location>
        <begin position="1"/>
        <end position="21"/>
    </location>
</feature>
<reference evidence="2 3" key="1">
    <citation type="submission" date="2024-09" db="EMBL/GenBank/DDBJ databases">
        <title>Rethinking Asexuality: The Enigmatic Case of Functional Sexual Genes in Lepraria (Stereocaulaceae).</title>
        <authorList>
            <person name="Doellman M."/>
            <person name="Sun Y."/>
            <person name="Barcenas-Pena A."/>
            <person name="Lumbsch H.T."/>
            <person name="Grewe F."/>
        </authorList>
    </citation>
    <scope>NUCLEOTIDE SEQUENCE [LARGE SCALE GENOMIC DNA]</scope>
    <source>
        <strain evidence="2 3">Grewe 0041</strain>
    </source>
</reference>
<organism evidence="2 3">
    <name type="scientific">Lepraria finkii</name>
    <dbReference type="NCBI Taxonomy" id="1340010"/>
    <lineage>
        <taxon>Eukaryota</taxon>
        <taxon>Fungi</taxon>
        <taxon>Dikarya</taxon>
        <taxon>Ascomycota</taxon>
        <taxon>Pezizomycotina</taxon>
        <taxon>Lecanoromycetes</taxon>
        <taxon>OSLEUM clade</taxon>
        <taxon>Lecanoromycetidae</taxon>
        <taxon>Lecanorales</taxon>
        <taxon>Lecanorineae</taxon>
        <taxon>Stereocaulaceae</taxon>
        <taxon>Lepraria</taxon>
    </lineage>
</organism>
<dbReference type="EMBL" id="JBHFEH010000007">
    <property type="protein sequence ID" value="KAL2056795.1"/>
    <property type="molecule type" value="Genomic_DNA"/>
</dbReference>